<sequence length="347" mass="39809">MNAGELILYTTDDGVAQIRLRAVDGTVWLTQAEMAELFQTTPQNMTLHIKAVYAEGELKAEATCKEDLQVRLEGGRQVQRQLKQYNLDVILAVGYRVRSHRGTQFRRWATTHLREFLIKGFVMDDERLKEPGGWDYFEELTKRIRDIRASEKRFYQKIRDIYATAVDYDSTTEAAQRFFAKVQNKMLWAVTGHTAAELIAARADAAQANMGLTSWKGRRVRQGDVTVAKNYLQQAEVDTLNRIVVMYLDYAENMAERRKVMTMHEWAERLDAFLEFNDHDVLTNAGRISAEVAERLAVGRYSEFDSKRREAERCDADAEDARELERMTRQLESNGAAKGKGATESET</sequence>
<dbReference type="PANTHER" id="PTHR35810:SF1">
    <property type="entry name" value="CYTOPLASMIC PROTEIN"/>
    <property type="match status" value="1"/>
</dbReference>
<comment type="caution">
    <text evidence="2">The sequence shown here is derived from an EMBL/GenBank/DDBJ whole genome shotgun (WGS) entry which is preliminary data.</text>
</comment>
<evidence type="ECO:0000313" key="2">
    <source>
        <dbReference type="EMBL" id="CAG2147792.1"/>
    </source>
</evidence>
<dbReference type="Pfam" id="PF13310">
    <property type="entry name" value="Virulence_RhuM"/>
    <property type="match status" value="1"/>
</dbReference>
<accession>A0ABN7PYG2</accession>
<dbReference type="PIRSF" id="PIRSF015268">
    <property type="entry name" value="Virulence_RhuM"/>
    <property type="match status" value="1"/>
</dbReference>
<keyword evidence="3" id="KW-1185">Reference proteome</keyword>
<evidence type="ECO:0000313" key="3">
    <source>
        <dbReference type="Proteomes" id="UP000672657"/>
    </source>
</evidence>
<dbReference type="InterPro" id="IPR011204">
    <property type="entry name" value="Virulence_RhuM-like"/>
</dbReference>
<dbReference type="PANTHER" id="PTHR35810">
    <property type="entry name" value="CYTOPLASMIC PROTEIN-RELATED"/>
    <property type="match status" value="1"/>
</dbReference>
<dbReference type="Proteomes" id="UP000672657">
    <property type="component" value="Unassembled WGS sequence"/>
</dbReference>
<name>A0ABN7PYG2_9BURK</name>
<dbReference type="RefSeq" id="WP_211954247.1">
    <property type="nucleotide sequence ID" value="NZ_CAJPVI010000018.1"/>
</dbReference>
<protein>
    <recommendedName>
        <fullName evidence="4">Hydroxyacid dehydrogenase</fullName>
    </recommendedName>
</protein>
<evidence type="ECO:0008006" key="4">
    <source>
        <dbReference type="Google" id="ProtNLM"/>
    </source>
</evidence>
<organism evidence="2 3">
    <name type="scientific">Cupriavidus numazuensis</name>
    <dbReference type="NCBI Taxonomy" id="221992"/>
    <lineage>
        <taxon>Bacteria</taxon>
        <taxon>Pseudomonadati</taxon>
        <taxon>Pseudomonadota</taxon>
        <taxon>Betaproteobacteria</taxon>
        <taxon>Burkholderiales</taxon>
        <taxon>Burkholderiaceae</taxon>
        <taxon>Cupriavidus</taxon>
    </lineage>
</organism>
<feature type="compositionally biased region" description="Basic and acidic residues" evidence="1">
    <location>
        <begin position="307"/>
        <end position="329"/>
    </location>
</feature>
<evidence type="ECO:0000256" key="1">
    <source>
        <dbReference type="SAM" id="MobiDB-lite"/>
    </source>
</evidence>
<dbReference type="EMBL" id="CAJPVI010000018">
    <property type="protein sequence ID" value="CAG2147792.1"/>
    <property type="molecule type" value="Genomic_DNA"/>
</dbReference>
<feature type="region of interest" description="Disordered" evidence="1">
    <location>
        <begin position="307"/>
        <end position="347"/>
    </location>
</feature>
<reference evidence="2 3" key="1">
    <citation type="submission" date="2021-03" db="EMBL/GenBank/DDBJ databases">
        <authorList>
            <person name="Peeters C."/>
        </authorList>
    </citation>
    <scope>NUCLEOTIDE SEQUENCE [LARGE SCALE GENOMIC DNA]</scope>
    <source>
        <strain evidence="2 3">LMG 26411</strain>
    </source>
</reference>
<gene>
    <name evidence="2" type="ORF">LMG26411_03206</name>
</gene>
<proteinExistence type="predicted"/>